<gene>
    <name evidence="1" type="ORF">AVDCRST_MAG26-1007</name>
</gene>
<sequence length="45" mass="4521">PPRPAPGSPGFGAADGRGDPDMALIGYARISTDEGSLHGLSKTAR</sequence>
<proteinExistence type="predicted"/>
<evidence type="ECO:0008006" key="2">
    <source>
        <dbReference type="Google" id="ProtNLM"/>
    </source>
</evidence>
<organism evidence="1">
    <name type="scientific">uncultured Chloroflexia bacterium</name>
    <dbReference type="NCBI Taxonomy" id="1672391"/>
    <lineage>
        <taxon>Bacteria</taxon>
        <taxon>Bacillati</taxon>
        <taxon>Chloroflexota</taxon>
        <taxon>Chloroflexia</taxon>
        <taxon>environmental samples</taxon>
    </lineage>
</organism>
<accession>A0A6J4HU31</accession>
<evidence type="ECO:0000313" key="1">
    <source>
        <dbReference type="EMBL" id="CAA9231854.1"/>
    </source>
</evidence>
<reference evidence="1" key="1">
    <citation type="submission" date="2020-02" db="EMBL/GenBank/DDBJ databases">
        <authorList>
            <person name="Meier V. D."/>
        </authorList>
    </citation>
    <scope>NUCLEOTIDE SEQUENCE</scope>
    <source>
        <strain evidence="1">AVDCRST_MAG26</strain>
    </source>
</reference>
<feature type="non-terminal residue" evidence="1">
    <location>
        <position position="1"/>
    </location>
</feature>
<name>A0A6J4HU31_9CHLR</name>
<dbReference type="AlphaFoldDB" id="A0A6J4HU31"/>
<dbReference type="EMBL" id="CADCTK010000232">
    <property type="protein sequence ID" value="CAA9231854.1"/>
    <property type="molecule type" value="Genomic_DNA"/>
</dbReference>
<protein>
    <recommendedName>
        <fullName evidence="2">Resolvase/invertase-type recombinase catalytic domain-containing protein</fullName>
    </recommendedName>
</protein>